<dbReference type="NCBIfam" id="TIGR03930">
    <property type="entry name" value="WXG100_ESAT6"/>
    <property type="match status" value="1"/>
</dbReference>
<dbReference type="RefSeq" id="WP_091554881.1">
    <property type="nucleotide sequence ID" value="NZ_BNAC01000009.1"/>
</dbReference>
<dbReference type="Gene3D" id="1.10.287.1060">
    <property type="entry name" value="ESAT-6-like"/>
    <property type="match status" value="1"/>
</dbReference>
<gene>
    <name evidence="3" type="ORF">SAMN05661030_0808</name>
</gene>
<evidence type="ECO:0000313" key="4">
    <source>
        <dbReference type="Proteomes" id="UP000199022"/>
    </source>
</evidence>
<dbReference type="AlphaFoldDB" id="A0A1I1ISM4"/>
<dbReference type="InterPro" id="IPR036689">
    <property type="entry name" value="ESAT-6-like_sf"/>
</dbReference>
<comment type="similarity">
    <text evidence="1">Belongs to the WXG100 family.</text>
</comment>
<evidence type="ECO:0000256" key="2">
    <source>
        <dbReference type="SAM" id="MobiDB-lite"/>
    </source>
</evidence>
<name>A0A1I1ISM4_9ACTN</name>
<dbReference type="STRING" id="1225127.SAMN05661030_0808"/>
<dbReference type="OrthoDB" id="3253863at2"/>
<organism evidence="3 4">
    <name type="scientific">Klenkia taihuensis</name>
    <dbReference type="NCBI Taxonomy" id="1225127"/>
    <lineage>
        <taxon>Bacteria</taxon>
        <taxon>Bacillati</taxon>
        <taxon>Actinomycetota</taxon>
        <taxon>Actinomycetes</taxon>
        <taxon>Geodermatophilales</taxon>
        <taxon>Geodermatophilaceae</taxon>
        <taxon>Klenkia</taxon>
    </lineage>
</organism>
<proteinExistence type="inferred from homology"/>
<accession>A0A1I1ISM4</accession>
<reference evidence="4" key="1">
    <citation type="submission" date="2016-10" db="EMBL/GenBank/DDBJ databases">
        <authorList>
            <person name="Varghese N."/>
            <person name="Submissions S."/>
        </authorList>
    </citation>
    <scope>NUCLEOTIDE SEQUENCE [LARGE SCALE GENOMIC DNA]</scope>
    <source>
        <strain evidence="4">DSM 45962</strain>
    </source>
</reference>
<sequence>MATNADPVQMRSFATGAEQTADSIRGMLNSLMGQLSGLESTWKGRGGTSFIQVKSTVETEVNKLHAALTAMGGDIRTAANNYDTGDEEQSSAMQSVQSTTTGITAGLA</sequence>
<evidence type="ECO:0000313" key="3">
    <source>
        <dbReference type="EMBL" id="SFC37318.1"/>
    </source>
</evidence>
<dbReference type="Proteomes" id="UP000199022">
    <property type="component" value="Unassembled WGS sequence"/>
</dbReference>
<dbReference type="Pfam" id="PF06013">
    <property type="entry name" value="WXG100"/>
    <property type="match status" value="1"/>
</dbReference>
<dbReference type="SUPFAM" id="SSF140453">
    <property type="entry name" value="EsxAB dimer-like"/>
    <property type="match status" value="1"/>
</dbReference>
<evidence type="ECO:0000256" key="1">
    <source>
        <dbReference type="RuleBase" id="RU362001"/>
    </source>
</evidence>
<protein>
    <recommendedName>
        <fullName evidence="1">ESAT-6-like protein</fullName>
    </recommendedName>
</protein>
<dbReference type="InterPro" id="IPR010310">
    <property type="entry name" value="T7SS_ESAT-6-like"/>
</dbReference>
<feature type="region of interest" description="Disordered" evidence="2">
    <location>
        <begin position="79"/>
        <end position="108"/>
    </location>
</feature>
<keyword evidence="4" id="KW-1185">Reference proteome</keyword>
<dbReference type="EMBL" id="FOMD01000001">
    <property type="protein sequence ID" value="SFC37318.1"/>
    <property type="molecule type" value="Genomic_DNA"/>
</dbReference>
<feature type="compositionally biased region" description="Polar residues" evidence="2">
    <location>
        <begin position="90"/>
        <end position="108"/>
    </location>
</feature>